<dbReference type="GeneID" id="88359684"/>
<dbReference type="KEGG" id="ntp:CRH09_20210"/>
<dbReference type="Pfam" id="PF13560">
    <property type="entry name" value="HTH_31"/>
    <property type="match status" value="1"/>
</dbReference>
<proteinExistence type="predicted"/>
<name>A0A291RM50_9NOCA</name>
<accession>A0A291RM50</accession>
<evidence type="ECO:0000259" key="1">
    <source>
        <dbReference type="Pfam" id="PF19054"/>
    </source>
</evidence>
<dbReference type="InterPro" id="IPR043917">
    <property type="entry name" value="DUF5753"/>
</dbReference>
<sequence>MADTTMPRRILGRQLLLLRGKRSRSSVSKKLKIGESTLWRYESGVTIDVKPYIIRELCRYYEASQDMTDTLLDLAEAASKPSWWYAYDAAMPGDFEIFIELEQSASHIRSFQLAQVPGLVQTAAYRRATTLAATPDPAPERVDQIVELAMKRQARLDESENFRLDIVLDESVLRRTEIGGPDVMREQLEHLIAVSERPNVSIRVVPLTRGYLGLETGRFVLLEFPPQRLEWMNMPPMVYVEQFGADVLLGKDAEVREYRRAWAAIQKAAHDEDQSIALILHIAKELQQ</sequence>
<organism evidence="2 3">
    <name type="scientific">Nocardia terpenica</name>
    <dbReference type="NCBI Taxonomy" id="455432"/>
    <lineage>
        <taxon>Bacteria</taxon>
        <taxon>Bacillati</taxon>
        <taxon>Actinomycetota</taxon>
        <taxon>Actinomycetes</taxon>
        <taxon>Mycobacteriales</taxon>
        <taxon>Nocardiaceae</taxon>
        <taxon>Nocardia</taxon>
    </lineage>
</organism>
<dbReference type="Pfam" id="PF19054">
    <property type="entry name" value="DUF5753"/>
    <property type="match status" value="1"/>
</dbReference>
<evidence type="ECO:0000313" key="3">
    <source>
        <dbReference type="Proteomes" id="UP000221961"/>
    </source>
</evidence>
<dbReference type="GO" id="GO:0003677">
    <property type="term" value="F:DNA binding"/>
    <property type="evidence" value="ECO:0007669"/>
    <property type="project" value="InterPro"/>
</dbReference>
<dbReference type="AlphaFoldDB" id="A0A291RM50"/>
<dbReference type="SUPFAM" id="SSF47413">
    <property type="entry name" value="lambda repressor-like DNA-binding domains"/>
    <property type="match status" value="1"/>
</dbReference>
<protein>
    <recommendedName>
        <fullName evidence="1">DUF5753 domain-containing protein</fullName>
    </recommendedName>
</protein>
<evidence type="ECO:0000313" key="2">
    <source>
        <dbReference type="EMBL" id="ATL68162.1"/>
    </source>
</evidence>
<gene>
    <name evidence="2" type="ORF">CRH09_20210</name>
</gene>
<dbReference type="RefSeq" id="WP_098695263.1">
    <property type="nucleotide sequence ID" value="NZ_CP023778.1"/>
</dbReference>
<dbReference type="InterPro" id="IPR010982">
    <property type="entry name" value="Lambda_DNA-bd_dom_sf"/>
</dbReference>
<dbReference type="EMBL" id="CP023778">
    <property type="protein sequence ID" value="ATL68162.1"/>
    <property type="molecule type" value="Genomic_DNA"/>
</dbReference>
<feature type="domain" description="DUF5753" evidence="1">
    <location>
        <begin position="98"/>
        <end position="280"/>
    </location>
</feature>
<reference evidence="2 3" key="1">
    <citation type="submission" date="2017-10" db="EMBL/GenBank/DDBJ databases">
        <title>Comparative genomics between pathogenic Norcardia.</title>
        <authorList>
            <person name="Zeng L."/>
        </authorList>
    </citation>
    <scope>NUCLEOTIDE SEQUENCE [LARGE SCALE GENOMIC DNA]</scope>
    <source>
        <strain evidence="2 3">NC_YFY_NT001</strain>
    </source>
</reference>
<dbReference type="Proteomes" id="UP000221961">
    <property type="component" value="Chromosome"/>
</dbReference>